<evidence type="ECO:0000256" key="1">
    <source>
        <dbReference type="SAM" id="MobiDB-lite"/>
    </source>
</evidence>
<evidence type="ECO:0008006" key="4">
    <source>
        <dbReference type="Google" id="ProtNLM"/>
    </source>
</evidence>
<dbReference type="SUPFAM" id="SSF82607">
    <property type="entry name" value="YbaB-like"/>
    <property type="match status" value="1"/>
</dbReference>
<organism evidence="2 3">
    <name type="scientific">Spirilliplanes yamanashiensis</name>
    <dbReference type="NCBI Taxonomy" id="42233"/>
    <lineage>
        <taxon>Bacteria</taxon>
        <taxon>Bacillati</taxon>
        <taxon>Actinomycetota</taxon>
        <taxon>Actinomycetes</taxon>
        <taxon>Micromonosporales</taxon>
        <taxon>Micromonosporaceae</taxon>
        <taxon>Spirilliplanes</taxon>
    </lineage>
</organism>
<dbReference type="EMBL" id="BOOY01000017">
    <property type="protein sequence ID" value="GIJ03065.1"/>
    <property type="molecule type" value="Genomic_DNA"/>
</dbReference>
<protein>
    <recommendedName>
        <fullName evidence="4">YbaB/EbfC family nucleoid-associated protein</fullName>
    </recommendedName>
</protein>
<dbReference type="Proteomes" id="UP000652013">
    <property type="component" value="Unassembled WGS sequence"/>
</dbReference>
<reference evidence="2" key="1">
    <citation type="submission" date="2021-01" db="EMBL/GenBank/DDBJ databases">
        <title>Whole genome shotgun sequence of Spirilliplanes yamanashiensis NBRC 15828.</title>
        <authorList>
            <person name="Komaki H."/>
            <person name="Tamura T."/>
        </authorList>
    </citation>
    <scope>NUCLEOTIDE SEQUENCE</scope>
    <source>
        <strain evidence="2">NBRC 15828</strain>
    </source>
</reference>
<dbReference type="Pfam" id="PF02575">
    <property type="entry name" value="YbaB_DNA_bd"/>
    <property type="match status" value="1"/>
</dbReference>
<evidence type="ECO:0000313" key="2">
    <source>
        <dbReference type="EMBL" id="GIJ03065.1"/>
    </source>
</evidence>
<dbReference type="AlphaFoldDB" id="A0A8J3Y7Q7"/>
<dbReference type="InterPro" id="IPR004401">
    <property type="entry name" value="YbaB/EbfC"/>
</dbReference>
<dbReference type="Gene3D" id="3.30.1310.10">
    <property type="entry name" value="Nucleoid-associated protein YbaB-like domain"/>
    <property type="match status" value="1"/>
</dbReference>
<feature type="region of interest" description="Disordered" evidence="1">
    <location>
        <begin position="112"/>
        <end position="133"/>
    </location>
</feature>
<comment type="caution">
    <text evidence="2">The sequence shown here is derived from an EMBL/GenBank/DDBJ whole genome shotgun (WGS) entry which is preliminary data.</text>
</comment>
<keyword evidence="3" id="KW-1185">Reference proteome</keyword>
<name>A0A8J3Y7Q7_9ACTN</name>
<gene>
    <name evidence="2" type="ORF">Sya03_24170</name>
</gene>
<accession>A0A8J3Y7Q7</accession>
<evidence type="ECO:0000313" key="3">
    <source>
        <dbReference type="Proteomes" id="UP000652013"/>
    </source>
</evidence>
<dbReference type="RefSeq" id="WP_203938356.1">
    <property type="nucleotide sequence ID" value="NZ_BAAAGJ010000005.1"/>
</dbReference>
<sequence>MTENPLEELHKAYQQQRSLLAELRTQITDITVTAVSTRKEVSVTVNNTGVITDIKFLGSGYKRHNAKELSALVMQTIGEAKGKAQELSAELLAPFLPPGMDARRLMSGTVDVDAIAPPDGPRMPQAVREQLYR</sequence>
<proteinExistence type="predicted"/>
<dbReference type="GO" id="GO:0003677">
    <property type="term" value="F:DNA binding"/>
    <property type="evidence" value="ECO:0007669"/>
    <property type="project" value="InterPro"/>
</dbReference>
<dbReference type="InterPro" id="IPR036894">
    <property type="entry name" value="YbaB-like_sf"/>
</dbReference>